<dbReference type="AlphaFoldDB" id="A0A916YEL2"/>
<dbReference type="SUPFAM" id="SSF69279">
    <property type="entry name" value="Phage tail proteins"/>
    <property type="match status" value="1"/>
</dbReference>
<feature type="region of interest" description="Disordered" evidence="1">
    <location>
        <begin position="217"/>
        <end position="238"/>
    </location>
</feature>
<sequence length="423" mass="44732">MTPFCRITAGGVDITGSLTDRLMSIEVRDEAEDKSDRVTITLDDRPRFADNAVVAMPTFGLTVSVEMGYREGASRDMGSYLIDAIDFASPPRTLSIEGKPANMPSSFRTPRSESYHQQTVQEIVDKVAGRNGFTATVDPELADIVVRHVDQIGESDLNFVARVAGDHDAVAKPVAGRLVFAKRGTGKAITGAILPVITLSESDCSQWKFSYSARDEAGESGKDMGASESAGQQAAGDSRLPEVVQFDAGGASTPTGPDSASGKKGGVRAYWTDIRTGERKEVTVGAEPFHDLRHTYHNEAEAKAAASATKNKAARGKASFSCTIGGRVDVQAEAVLIAPFRAYMPSKWRIKSVAHRFEPGGGYTTGIDAELFDDAADDTSSSVGKTKPTKDDTVDKDAPKAAKKGKAKGGSGGAAPGETVITF</sequence>
<evidence type="ECO:0000313" key="3">
    <source>
        <dbReference type="Proteomes" id="UP000613160"/>
    </source>
</evidence>
<dbReference type="Proteomes" id="UP000613160">
    <property type="component" value="Unassembled WGS sequence"/>
</dbReference>
<feature type="region of interest" description="Disordered" evidence="1">
    <location>
        <begin position="377"/>
        <end position="423"/>
    </location>
</feature>
<dbReference type="RefSeq" id="WP_188855220.1">
    <property type="nucleotide sequence ID" value="NZ_BMJJ01000018.1"/>
</dbReference>
<feature type="compositionally biased region" description="Basic and acidic residues" evidence="1">
    <location>
        <begin position="388"/>
        <end position="400"/>
    </location>
</feature>
<protein>
    <submittedName>
        <fullName evidence="2">Bacteriophage late control gene D protein</fullName>
    </submittedName>
</protein>
<name>A0A916YEL2_9HYPH</name>
<evidence type="ECO:0000256" key="1">
    <source>
        <dbReference type="SAM" id="MobiDB-lite"/>
    </source>
</evidence>
<keyword evidence="3" id="KW-1185">Reference proteome</keyword>
<dbReference type="EMBL" id="BMJJ01000018">
    <property type="protein sequence ID" value="GGD41831.1"/>
    <property type="molecule type" value="Genomic_DNA"/>
</dbReference>
<organism evidence="2 3">
    <name type="scientific">Aureimonas glaciei</name>
    <dbReference type="NCBI Taxonomy" id="1776957"/>
    <lineage>
        <taxon>Bacteria</taxon>
        <taxon>Pseudomonadati</taxon>
        <taxon>Pseudomonadota</taxon>
        <taxon>Alphaproteobacteria</taxon>
        <taxon>Hyphomicrobiales</taxon>
        <taxon>Aurantimonadaceae</taxon>
        <taxon>Aureimonas</taxon>
    </lineage>
</organism>
<comment type="caution">
    <text evidence="2">The sequence shown here is derived from an EMBL/GenBank/DDBJ whole genome shotgun (WGS) entry which is preliminary data.</text>
</comment>
<accession>A0A916YEL2</accession>
<dbReference type="Pfam" id="PF05954">
    <property type="entry name" value="Phage_GPD"/>
    <property type="match status" value="1"/>
</dbReference>
<gene>
    <name evidence="2" type="ORF">GCM10011335_50660</name>
</gene>
<reference evidence="2" key="2">
    <citation type="submission" date="2020-09" db="EMBL/GenBank/DDBJ databases">
        <authorList>
            <person name="Sun Q."/>
            <person name="Zhou Y."/>
        </authorList>
    </citation>
    <scope>NUCLEOTIDE SEQUENCE</scope>
    <source>
        <strain evidence="2">CGMCC 1.15493</strain>
    </source>
</reference>
<evidence type="ECO:0000313" key="2">
    <source>
        <dbReference type="EMBL" id="GGD41831.1"/>
    </source>
</evidence>
<proteinExistence type="predicted"/>
<feature type="compositionally biased region" description="Low complexity" evidence="1">
    <location>
        <begin position="226"/>
        <end position="236"/>
    </location>
</feature>
<reference evidence="2" key="1">
    <citation type="journal article" date="2014" name="Int. J. Syst. Evol. Microbiol.">
        <title>Complete genome sequence of Corynebacterium casei LMG S-19264T (=DSM 44701T), isolated from a smear-ripened cheese.</title>
        <authorList>
            <consortium name="US DOE Joint Genome Institute (JGI-PGF)"/>
            <person name="Walter F."/>
            <person name="Albersmeier A."/>
            <person name="Kalinowski J."/>
            <person name="Ruckert C."/>
        </authorList>
    </citation>
    <scope>NUCLEOTIDE SEQUENCE</scope>
    <source>
        <strain evidence="2">CGMCC 1.15493</strain>
    </source>
</reference>